<name>A0A1F6NQU8_9BACT</name>
<proteinExistence type="predicted"/>
<gene>
    <name evidence="2" type="ORF">A2493_00070</name>
</gene>
<sequence length="137" mass="15851">MLETLFKIFLTIGLSFVVITSILSVNWVWKSQIDVKETFKFLVKNKIENTQGVLVTRDPNSIYQDGKVVGTFSDEPKEKNNELFFTKIYNAKYLNKDEFLEYRRIKCKIKNIGLEGEIDVFQGDSSVILRGVTCKKI</sequence>
<keyword evidence="1" id="KW-0812">Transmembrane</keyword>
<accession>A0A1F6NQU8</accession>
<organism evidence="2 3">
    <name type="scientific">Candidatus Magasanikbacteria bacterium RIFOXYC12_FULL_33_11</name>
    <dbReference type="NCBI Taxonomy" id="1798701"/>
    <lineage>
        <taxon>Bacteria</taxon>
        <taxon>Candidatus Magasanikiibacteriota</taxon>
    </lineage>
</organism>
<feature type="transmembrane region" description="Helical" evidence="1">
    <location>
        <begin position="6"/>
        <end position="29"/>
    </location>
</feature>
<dbReference type="AlphaFoldDB" id="A0A1F6NQU8"/>
<dbReference type="EMBL" id="MFQW01000027">
    <property type="protein sequence ID" value="OGH86249.1"/>
    <property type="molecule type" value="Genomic_DNA"/>
</dbReference>
<reference evidence="2 3" key="1">
    <citation type="journal article" date="2016" name="Nat. Commun.">
        <title>Thousands of microbial genomes shed light on interconnected biogeochemical processes in an aquifer system.</title>
        <authorList>
            <person name="Anantharaman K."/>
            <person name="Brown C.T."/>
            <person name="Hug L.A."/>
            <person name="Sharon I."/>
            <person name="Castelle C.J."/>
            <person name="Probst A.J."/>
            <person name="Thomas B.C."/>
            <person name="Singh A."/>
            <person name="Wilkins M.J."/>
            <person name="Karaoz U."/>
            <person name="Brodie E.L."/>
            <person name="Williams K.H."/>
            <person name="Hubbard S.S."/>
            <person name="Banfield J.F."/>
        </authorList>
    </citation>
    <scope>NUCLEOTIDE SEQUENCE [LARGE SCALE GENOMIC DNA]</scope>
</reference>
<evidence type="ECO:0000313" key="3">
    <source>
        <dbReference type="Proteomes" id="UP000178349"/>
    </source>
</evidence>
<dbReference type="Proteomes" id="UP000178349">
    <property type="component" value="Unassembled WGS sequence"/>
</dbReference>
<keyword evidence="1" id="KW-0472">Membrane</keyword>
<evidence type="ECO:0000313" key="2">
    <source>
        <dbReference type="EMBL" id="OGH86249.1"/>
    </source>
</evidence>
<comment type="caution">
    <text evidence="2">The sequence shown here is derived from an EMBL/GenBank/DDBJ whole genome shotgun (WGS) entry which is preliminary data.</text>
</comment>
<protein>
    <submittedName>
        <fullName evidence="2">Uncharacterized protein</fullName>
    </submittedName>
</protein>
<keyword evidence="1" id="KW-1133">Transmembrane helix</keyword>
<evidence type="ECO:0000256" key="1">
    <source>
        <dbReference type="SAM" id="Phobius"/>
    </source>
</evidence>